<evidence type="ECO:0000313" key="4">
    <source>
        <dbReference type="Proteomes" id="UP000476837"/>
    </source>
</evidence>
<dbReference type="EMBL" id="QOKV01000045">
    <property type="protein sequence ID" value="KAA0676463.1"/>
    <property type="molecule type" value="Genomic_DNA"/>
</dbReference>
<dbReference type="RefSeq" id="WP_149168266.1">
    <property type="nucleotide sequence ID" value="NZ_QOKV01000045.1"/>
</dbReference>
<evidence type="ECO:0000259" key="2">
    <source>
        <dbReference type="Pfam" id="PF04230"/>
    </source>
</evidence>
<proteinExistence type="predicted"/>
<dbReference type="AlphaFoldDB" id="A0A6L3AR90"/>
<sequence length="349" mass="38739">MDTWCYDGGAGGRSSRESVGGSGGGSAGGAAGAADLWLDPDLAALEALSLRVRDLVLPHLGSGPAVYADIPVHLNVGDLLINQGAEALFADGGVEIRERVTLGNARRLLRRQRDGQAAILLHGGGNFGDLYPHHETFRQKVLESFPSSRIVLLPQTVYYRDHDRLRHDMKRWAAHRNLVFMARDAPSLDLVRPFLGERAIQVPDLAHYLTRYPTRLTPVRPAHDTTLLVMARRDQECAGRHWLRQDSPVFDWEDLCGPEDFAGFALAARLIRLDDAVPLPADPLRGWYPIRDRLVRKAVAHFGAANAVVTNRLHGMLLALMMGLPVQVRDNSYGKLTNYIDSWLADWKR</sequence>
<feature type="region of interest" description="Disordered" evidence="1">
    <location>
        <begin position="1"/>
        <end position="25"/>
    </location>
</feature>
<name>A0A6L3AR90_AZOBR</name>
<keyword evidence="3" id="KW-0808">Transferase</keyword>
<reference evidence="3 4" key="1">
    <citation type="submission" date="2018-07" db="EMBL/GenBank/DDBJ databases">
        <title>Genome sequence of Roseomonas fauriae ATCC 49958.</title>
        <authorList>
            <person name="Sant'Anna F.H."/>
            <person name="Baldani J.I."/>
            <person name="Zilli J.E."/>
            <person name="Reis V.M."/>
            <person name="Hartmann A."/>
            <person name="Cruz L."/>
            <person name="de Souza E.M."/>
            <person name="de Oliveira Pedrosa F."/>
            <person name="Passaglia L.M.P."/>
        </authorList>
    </citation>
    <scope>NUCLEOTIDE SEQUENCE [LARGE SCALE GENOMIC DNA]</scope>
    <source>
        <strain evidence="3 4">ATCC 49958</strain>
    </source>
</reference>
<accession>A0A6L3AR90</accession>
<comment type="caution">
    <text evidence="3">The sequence shown here is derived from an EMBL/GenBank/DDBJ whole genome shotgun (WGS) entry which is preliminary data.</text>
</comment>
<feature type="domain" description="Polysaccharide pyruvyl transferase" evidence="2">
    <location>
        <begin position="75"/>
        <end position="326"/>
    </location>
</feature>
<evidence type="ECO:0000313" key="3">
    <source>
        <dbReference type="EMBL" id="KAA0676463.1"/>
    </source>
</evidence>
<dbReference type="GO" id="GO:0016740">
    <property type="term" value="F:transferase activity"/>
    <property type="evidence" value="ECO:0007669"/>
    <property type="project" value="UniProtKB-KW"/>
</dbReference>
<evidence type="ECO:0000256" key="1">
    <source>
        <dbReference type="SAM" id="MobiDB-lite"/>
    </source>
</evidence>
<dbReference type="Pfam" id="PF04230">
    <property type="entry name" value="PS_pyruv_trans"/>
    <property type="match status" value="1"/>
</dbReference>
<protein>
    <submittedName>
        <fullName evidence="3">Pyruvyl transferase epsO</fullName>
    </submittedName>
</protein>
<dbReference type="InterPro" id="IPR007345">
    <property type="entry name" value="Polysacch_pyruvyl_Trfase"/>
</dbReference>
<gene>
    <name evidence="3" type="ORF">DS837_30810</name>
</gene>
<organism evidence="3 4">
    <name type="scientific">Azospirillum brasilense</name>
    <dbReference type="NCBI Taxonomy" id="192"/>
    <lineage>
        <taxon>Bacteria</taxon>
        <taxon>Pseudomonadati</taxon>
        <taxon>Pseudomonadota</taxon>
        <taxon>Alphaproteobacteria</taxon>
        <taxon>Rhodospirillales</taxon>
        <taxon>Azospirillaceae</taxon>
        <taxon>Azospirillum</taxon>
    </lineage>
</organism>
<dbReference type="Proteomes" id="UP000476837">
    <property type="component" value="Unassembled WGS sequence"/>
</dbReference>